<dbReference type="InterPro" id="IPR043128">
    <property type="entry name" value="Rev_trsase/Diguanyl_cyclase"/>
</dbReference>
<dbReference type="GO" id="GO:0043709">
    <property type="term" value="P:cell adhesion involved in single-species biofilm formation"/>
    <property type="evidence" value="ECO:0007669"/>
    <property type="project" value="TreeGrafter"/>
</dbReference>
<dbReference type="PANTHER" id="PTHR45138:SF24">
    <property type="entry name" value="DIGUANYLATE CYCLASE DGCC-RELATED"/>
    <property type="match status" value="1"/>
</dbReference>
<keyword evidence="5" id="KW-1185">Reference proteome</keyword>
<dbReference type="GO" id="GO:0005886">
    <property type="term" value="C:plasma membrane"/>
    <property type="evidence" value="ECO:0007669"/>
    <property type="project" value="TreeGrafter"/>
</dbReference>
<dbReference type="KEGG" id="amur:ADH66_13260"/>
<keyword evidence="1" id="KW-0812">Transmembrane</keyword>
<sequence>MQTQEKKSNVRGVSVRQVNFGILLLSVLLYAALLALSFHAAKEYKDMKTATDLYISCQENAALVTAGSDYLTEQVRMFTFTLKPEYMENYFHEIHVDRRRELALEQLSGQAGDTAREYLSRALERSNQLTELEIYAMRLAAEGAGLDGLPQEVEDTELFPGHKRLSEEEKIELARDKVFGEEYQAKKALINDNVYAFIGDVMSTTHNRQGAAMSDLDQAMTTQRIACSLLLLMNIIIFVMIAFLIVKPLKVYIKCIKEDRRMEITGAYEFKYLALTYNDIYELNGVNQVLKQHQAEYDPLTGVLSRSCFEKVKELTRLKPRPIALLLIDTDIAGQVSRRYGYETGDKALKKVGRMLNEHFRASDFPARTDGDQFALIMDEVEPGRQANIVQKLKDINRQLSHPKDGLPPVSIRVGGAFSPEGFTEELYQRANAALNGVKRDGHGGCRFYKEGLELPADQL</sequence>
<keyword evidence="1" id="KW-1133">Transmembrane helix</keyword>
<feature type="transmembrane region" description="Helical" evidence="1">
    <location>
        <begin position="225"/>
        <end position="246"/>
    </location>
</feature>
<feature type="domain" description="GGDEF" evidence="2">
    <location>
        <begin position="321"/>
        <end position="451"/>
    </location>
</feature>
<dbReference type="CDD" id="cd01949">
    <property type="entry name" value="GGDEF"/>
    <property type="match status" value="1"/>
</dbReference>
<evidence type="ECO:0000259" key="2">
    <source>
        <dbReference type="PROSITE" id="PS50887"/>
    </source>
</evidence>
<evidence type="ECO:0000313" key="6">
    <source>
        <dbReference type="Proteomes" id="UP000596035"/>
    </source>
</evidence>
<reference evidence="5" key="2">
    <citation type="submission" date="2017-05" db="EMBL/GenBank/DDBJ databases">
        <title>Improved OligoMM genomes.</title>
        <authorList>
            <person name="Garzetti D."/>
        </authorList>
    </citation>
    <scope>NUCLEOTIDE SEQUENCE [LARGE SCALE GENOMIC DNA]</scope>
    <source>
        <strain evidence="5">KB18</strain>
    </source>
</reference>
<reference evidence="4 6" key="3">
    <citation type="submission" date="2020-11" db="EMBL/GenBank/DDBJ databases">
        <title>Closed and high quality bacterial genomes of the OMM12 community.</title>
        <authorList>
            <person name="Marbouty M."/>
            <person name="Lamy-Besnier Q."/>
            <person name="Debarbieux L."/>
            <person name="Koszul R."/>
        </authorList>
    </citation>
    <scope>NUCLEOTIDE SEQUENCE [LARGE SCALE GENOMIC DNA]</scope>
    <source>
        <strain evidence="4 6">KB18</strain>
    </source>
</reference>
<reference evidence="3" key="1">
    <citation type="journal article" date="2017" name="Genome Announc.">
        <title>High-Quality Whole-Genome Sequences of the Oligo-Mouse-Microbiota Bacterial Community.</title>
        <authorList>
            <person name="Garzetti D."/>
            <person name="Brugiroux S."/>
            <person name="Bunk B."/>
            <person name="Pukall R."/>
            <person name="McCoy K.D."/>
            <person name="Macpherson A.J."/>
            <person name="Stecher B."/>
        </authorList>
    </citation>
    <scope>NUCLEOTIDE SEQUENCE</scope>
    <source>
        <strain evidence="3">KB18</strain>
    </source>
</reference>
<keyword evidence="1" id="KW-0472">Membrane</keyword>
<dbReference type="EMBL" id="CP065321">
    <property type="protein sequence ID" value="QQR30796.1"/>
    <property type="molecule type" value="Genomic_DNA"/>
</dbReference>
<name>A0A1Z2XSW1_9FIRM</name>
<dbReference type="GO" id="GO:1902201">
    <property type="term" value="P:negative regulation of bacterial-type flagellum-dependent cell motility"/>
    <property type="evidence" value="ECO:0007669"/>
    <property type="project" value="TreeGrafter"/>
</dbReference>
<dbReference type="SMART" id="SM00267">
    <property type="entry name" value="GGDEF"/>
    <property type="match status" value="1"/>
</dbReference>
<proteinExistence type="predicted"/>
<evidence type="ECO:0000256" key="1">
    <source>
        <dbReference type="SAM" id="Phobius"/>
    </source>
</evidence>
<dbReference type="Proteomes" id="UP000596035">
    <property type="component" value="Chromosome"/>
</dbReference>
<feature type="transmembrane region" description="Helical" evidence="1">
    <location>
        <begin position="20"/>
        <end position="38"/>
    </location>
</feature>
<evidence type="ECO:0000313" key="4">
    <source>
        <dbReference type="EMBL" id="QQR30796.1"/>
    </source>
</evidence>
<dbReference type="EMBL" id="CP021422">
    <property type="protein sequence ID" value="ASB41536.1"/>
    <property type="molecule type" value="Genomic_DNA"/>
</dbReference>
<dbReference type="RefSeq" id="WP_066539754.1">
    <property type="nucleotide sequence ID" value="NZ_CP021422.1"/>
</dbReference>
<protein>
    <submittedName>
        <fullName evidence="4">GGDEF domain-containing protein</fullName>
    </submittedName>
</protein>
<dbReference type="SUPFAM" id="SSF55073">
    <property type="entry name" value="Nucleotide cyclase"/>
    <property type="match status" value="1"/>
</dbReference>
<evidence type="ECO:0000313" key="3">
    <source>
        <dbReference type="EMBL" id="ASB41536.1"/>
    </source>
</evidence>
<dbReference type="Pfam" id="PF00990">
    <property type="entry name" value="GGDEF"/>
    <property type="match status" value="1"/>
</dbReference>
<dbReference type="InterPro" id="IPR050469">
    <property type="entry name" value="Diguanylate_Cyclase"/>
</dbReference>
<dbReference type="GO" id="GO:0052621">
    <property type="term" value="F:diguanylate cyclase activity"/>
    <property type="evidence" value="ECO:0007669"/>
    <property type="project" value="TreeGrafter"/>
</dbReference>
<dbReference type="NCBIfam" id="TIGR00254">
    <property type="entry name" value="GGDEF"/>
    <property type="match status" value="1"/>
</dbReference>
<dbReference type="AlphaFoldDB" id="A0A1Z2XSW1"/>
<dbReference type="InterPro" id="IPR000160">
    <property type="entry name" value="GGDEF_dom"/>
</dbReference>
<organism evidence="4 6">
    <name type="scientific">Acutalibacter muris</name>
    <dbReference type="NCBI Taxonomy" id="1796620"/>
    <lineage>
        <taxon>Bacteria</taxon>
        <taxon>Bacillati</taxon>
        <taxon>Bacillota</taxon>
        <taxon>Clostridia</taxon>
        <taxon>Eubacteriales</taxon>
        <taxon>Acutalibacteraceae</taxon>
        <taxon>Acutalibacter</taxon>
    </lineage>
</organism>
<accession>A0A1Z2XSW1</accession>
<dbReference type="Gene3D" id="3.30.70.270">
    <property type="match status" value="1"/>
</dbReference>
<evidence type="ECO:0000313" key="5">
    <source>
        <dbReference type="Proteomes" id="UP000196710"/>
    </source>
</evidence>
<dbReference type="PROSITE" id="PS50887">
    <property type="entry name" value="GGDEF"/>
    <property type="match status" value="1"/>
</dbReference>
<dbReference type="Proteomes" id="UP000196710">
    <property type="component" value="Chromosome"/>
</dbReference>
<gene>
    <name evidence="3" type="ORF">ADH66_13260</name>
    <name evidence="4" type="ORF">I5Q82_03600</name>
</gene>
<dbReference type="InterPro" id="IPR029787">
    <property type="entry name" value="Nucleotide_cyclase"/>
</dbReference>
<dbReference type="PANTHER" id="PTHR45138">
    <property type="entry name" value="REGULATORY COMPONENTS OF SENSORY TRANSDUCTION SYSTEM"/>
    <property type="match status" value="1"/>
</dbReference>